<evidence type="ECO:0000313" key="1">
    <source>
        <dbReference type="EMBL" id="ODO09361.1"/>
    </source>
</evidence>
<dbReference type="Proteomes" id="UP000095149">
    <property type="component" value="Unassembled WGS sequence"/>
</dbReference>
<name>A0A1E3K8H0_9TREE</name>
<comment type="caution">
    <text evidence="1">The sequence shown here is derived from an EMBL/GenBank/DDBJ whole genome shotgun (WGS) entry which is preliminary data.</text>
</comment>
<dbReference type="EMBL" id="MEKH01000004">
    <property type="protein sequence ID" value="ODO09361.1"/>
    <property type="molecule type" value="Genomic_DNA"/>
</dbReference>
<dbReference type="AlphaFoldDB" id="A0A1E3K8H0"/>
<accession>A0A1E3K8H0</accession>
<gene>
    <name evidence="1" type="ORF">I350_02961</name>
</gene>
<evidence type="ECO:0000313" key="2">
    <source>
        <dbReference type="Proteomes" id="UP000095149"/>
    </source>
</evidence>
<organism evidence="1 2">
    <name type="scientific">Cryptococcus amylolentus CBS 6273</name>
    <dbReference type="NCBI Taxonomy" id="1296118"/>
    <lineage>
        <taxon>Eukaryota</taxon>
        <taxon>Fungi</taxon>
        <taxon>Dikarya</taxon>
        <taxon>Basidiomycota</taxon>
        <taxon>Agaricomycotina</taxon>
        <taxon>Tremellomycetes</taxon>
        <taxon>Tremellales</taxon>
        <taxon>Cryptococcaceae</taxon>
        <taxon>Cryptococcus</taxon>
    </lineage>
</organism>
<proteinExistence type="predicted"/>
<reference evidence="1 2" key="1">
    <citation type="submission" date="2016-06" db="EMBL/GenBank/DDBJ databases">
        <title>Evolution of pathogenesis and genome organization in the Tremellales.</title>
        <authorList>
            <person name="Cuomo C."/>
            <person name="Litvintseva A."/>
            <person name="Heitman J."/>
            <person name="Chen Y."/>
            <person name="Sun S."/>
            <person name="Springer D."/>
            <person name="Dromer F."/>
            <person name="Young S."/>
            <person name="Zeng Q."/>
            <person name="Chapman S."/>
            <person name="Gujja S."/>
            <person name="Saif S."/>
            <person name="Birren B."/>
        </authorList>
    </citation>
    <scope>NUCLEOTIDE SEQUENCE [LARGE SCALE GENOMIC DNA]</scope>
    <source>
        <strain evidence="1 2">CBS 6273</strain>
    </source>
</reference>
<sequence>MLKDEKVPLDWKDELQLMLVRNRKLQIEAIISATMTSEDGLEEDVGIDGLIEYVAGEIEQKGKKVL</sequence>
<protein>
    <submittedName>
        <fullName evidence="1">Uncharacterized protein</fullName>
    </submittedName>
</protein>